<dbReference type="RefSeq" id="WP_104680121.1">
    <property type="nucleotide sequence ID" value="NZ_CP026925.1"/>
</dbReference>
<dbReference type="SUPFAM" id="SSF161098">
    <property type="entry name" value="MetI-like"/>
    <property type="match status" value="1"/>
</dbReference>
<keyword evidence="5 9" id="KW-0812">Transmembrane</keyword>
<feature type="transmembrane region" description="Helical" evidence="9">
    <location>
        <begin position="16"/>
        <end position="42"/>
    </location>
</feature>
<keyword evidence="4" id="KW-1003">Cell membrane</keyword>
<evidence type="ECO:0000313" key="12">
    <source>
        <dbReference type="Proteomes" id="UP000237717"/>
    </source>
</evidence>
<evidence type="ECO:0000256" key="3">
    <source>
        <dbReference type="ARBA" id="ARBA00022448"/>
    </source>
</evidence>
<dbReference type="Gene3D" id="1.10.3720.10">
    <property type="entry name" value="MetI-like"/>
    <property type="match status" value="1"/>
</dbReference>
<keyword evidence="3 9" id="KW-0813">Transport</keyword>
<dbReference type="InterPro" id="IPR000515">
    <property type="entry name" value="MetI-like"/>
</dbReference>
<dbReference type="InterPro" id="IPR043429">
    <property type="entry name" value="ArtM/GltK/GlnP/TcyL/YhdX-like"/>
</dbReference>
<feature type="transmembrane region" description="Helical" evidence="9">
    <location>
        <begin position="180"/>
        <end position="204"/>
    </location>
</feature>
<dbReference type="PANTHER" id="PTHR30614">
    <property type="entry name" value="MEMBRANE COMPONENT OF AMINO ACID ABC TRANSPORTER"/>
    <property type="match status" value="1"/>
</dbReference>
<dbReference type="AlphaFoldDB" id="A0A2L2LKZ0"/>
<dbReference type="GO" id="GO:0022857">
    <property type="term" value="F:transmembrane transporter activity"/>
    <property type="evidence" value="ECO:0007669"/>
    <property type="project" value="InterPro"/>
</dbReference>
<evidence type="ECO:0000256" key="4">
    <source>
        <dbReference type="ARBA" id="ARBA00022475"/>
    </source>
</evidence>
<evidence type="ECO:0000256" key="6">
    <source>
        <dbReference type="ARBA" id="ARBA00022970"/>
    </source>
</evidence>
<feature type="domain" description="ABC transmembrane type-1" evidence="10">
    <location>
        <begin position="16"/>
        <end position="204"/>
    </location>
</feature>
<gene>
    <name evidence="11" type="ORF">At1D1609_49580</name>
</gene>
<feature type="transmembrane region" description="Helical" evidence="9">
    <location>
        <begin position="86"/>
        <end position="108"/>
    </location>
</feature>
<name>A0A2L2LKZ0_AGRTU</name>
<dbReference type="Proteomes" id="UP000237717">
    <property type="component" value="Chromosome II"/>
</dbReference>
<dbReference type="GO" id="GO:0043190">
    <property type="term" value="C:ATP-binding cassette (ABC) transporter complex"/>
    <property type="evidence" value="ECO:0007669"/>
    <property type="project" value="InterPro"/>
</dbReference>
<sequence length="218" mass="24011">MTDFVTTYGPTLLRGFLWTIILVSGGFAIGSVFGAILAMMLVSKQRLLGWLARSYVELIRNTPFLIQAMLLFALMGILRIRLEPVMVGLVAVAIYAAAYMAEIIRGGLNSIPEGQREGARALAIGPLLQFRLIIFPQLLPFVLPASVNLLATLCKESAFLAGVSVAELTFSGQVVITQTFLIFEVWAIIGILYLVLVLSIMAMAEFLERRMMWLNPAR</sequence>
<evidence type="ECO:0000256" key="2">
    <source>
        <dbReference type="ARBA" id="ARBA00010072"/>
    </source>
</evidence>
<accession>A0A2L2LKZ0</accession>
<dbReference type="PANTHER" id="PTHR30614:SF0">
    <property type="entry name" value="L-CYSTINE TRANSPORT SYSTEM PERMEASE PROTEIN TCYL"/>
    <property type="match status" value="1"/>
</dbReference>
<keyword evidence="7 9" id="KW-1133">Transmembrane helix</keyword>
<feature type="transmembrane region" description="Helical" evidence="9">
    <location>
        <begin position="120"/>
        <end position="143"/>
    </location>
</feature>
<evidence type="ECO:0000256" key="9">
    <source>
        <dbReference type="RuleBase" id="RU363032"/>
    </source>
</evidence>
<dbReference type="GO" id="GO:0006865">
    <property type="term" value="P:amino acid transport"/>
    <property type="evidence" value="ECO:0007669"/>
    <property type="project" value="UniProtKB-KW"/>
</dbReference>
<dbReference type="InterPro" id="IPR010065">
    <property type="entry name" value="AA_ABC_transptr_permease_3TM"/>
</dbReference>
<evidence type="ECO:0000313" key="11">
    <source>
        <dbReference type="EMBL" id="AVH44997.1"/>
    </source>
</evidence>
<dbReference type="CDD" id="cd06261">
    <property type="entry name" value="TM_PBP2"/>
    <property type="match status" value="1"/>
</dbReference>
<evidence type="ECO:0000256" key="8">
    <source>
        <dbReference type="ARBA" id="ARBA00023136"/>
    </source>
</evidence>
<dbReference type="Pfam" id="PF00528">
    <property type="entry name" value="BPD_transp_1"/>
    <property type="match status" value="1"/>
</dbReference>
<evidence type="ECO:0000256" key="5">
    <source>
        <dbReference type="ARBA" id="ARBA00022692"/>
    </source>
</evidence>
<evidence type="ECO:0000256" key="7">
    <source>
        <dbReference type="ARBA" id="ARBA00022989"/>
    </source>
</evidence>
<evidence type="ECO:0000256" key="1">
    <source>
        <dbReference type="ARBA" id="ARBA00004429"/>
    </source>
</evidence>
<organism evidence="11 12">
    <name type="scientific">Agrobacterium tumefaciens</name>
    <dbReference type="NCBI Taxonomy" id="358"/>
    <lineage>
        <taxon>Bacteria</taxon>
        <taxon>Pseudomonadati</taxon>
        <taxon>Pseudomonadota</taxon>
        <taxon>Alphaproteobacteria</taxon>
        <taxon>Hyphomicrobiales</taxon>
        <taxon>Rhizobiaceae</taxon>
        <taxon>Rhizobium/Agrobacterium group</taxon>
        <taxon>Agrobacterium</taxon>
        <taxon>Agrobacterium tumefaciens complex</taxon>
    </lineage>
</organism>
<dbReference type="PROSITE" id="PS50928">
    <property type="entry name" value="ABC_TM1"/>
    <property type="match status" value="1"/>
</dbReference>
<dbReference type="NCBIfam" id="TIGR01726">
    <property type="entry name" value="HEQRo_perm_3TM"/>
    <property type="match status" value="1"/>
</dbReference>
<dbReference type="InterPro" id="IPR035906">
    <property type="entry name" value="MetI-like_sf"/>
</dbReference>
<protein>
    <recommendedName>
        <fullName evidence="10">ABC transmembrane type-1 domain-containing protein</fullName>
    </recommendedName>
</protein>
<proteinExistence type="inferred from homology"/>
<evidence type="ECO:0000259" key="10">
    <source>
        <dbReference type="PROSITE" id="PS50928"/>
    </source>
</evidence>
<reference evidence="11 12" key="1">
    <citation type="submission" date="2018-02" db="EMBL/GenBank/DDBJ databases">
        <title>Complete genome sequence of Agrobacterium tumefaciens 1D1609.</title>
        <authorList>
            <person name="Cho S.-T."/>
            <person name="Haryono M."/>
            <person name="Chang H.-H."/>
            <person name="Santos M.N."/>
            <person name="Lai E.-M."/>
            <person name="Kuo C.-H."/>
        </authorList>
    </citation>
    <scope>NUCLEOTIDE SEQUENCE [LARGE SCALE GENOMIC DNA]</scope>
    <source>
        <strain evidence="11 12">1D1609</strain>
    </source>
</reference>
<keyword evidence="8 9" id="KW-0472">Membrane</keyword>
<comment type="similarity">
    <text evidence="2">Belongs to the binding-protein-dependent transport system permease family. HisMQ subfamily.</text>
</comment>
<feature type="transmembrane region" description="Helical" evidence="9">
    <location>
        <begin position="63"/>
        <end position="80"/>
    </location>
</feature>
<comment type="subcellular location">
    <subcellularLocation>
        <location evidence="1">Cell inner membrane</location>
        <topology evidence="1">Multi-pass membrane protein</topology>
    </subcellularLocation>
    <subcellularLocation>
        <location evidence="9">Cell membrane</location>
        <topology evidence="9">Multi-pass membrane protein</topology>
    </subcellularLocation>
</comment>
<dbReference type="EMBL" id="CP026925">
    <property type="protein sequence ID" value="AVH44997.1"/>
    <property type="molecule type" value="Genomic_DNA"/>
</dbReference>
<keyword evidence="6" id="KW-0029">Amino-acid transport</keyword>